<dbReference type="GO" id="GO:0023051">
    <property type="term" value="P:regulation of signaling"/>
    <property type="evidence" value="ECO:0007669"/>
    <property type="project" value="TreeGrafter"/>
</dbReference>
<dbReference type="GO" id="GO:0005576">
    <property type="term" value="C:extracellular region"/>
    <property type="evidence" value="ECO:0007669"/>
    <property type="project" value="UniProtKB-SubCell"/>
</dbReference>
<dbReference type="InterPro" id="IPR002035">
    <property type="entry name" value="VWF_A"/>
</dbReference>
<reference evidence="6" key="1">
    <citation type="submission" date="2025-08" db="UniProtKB">
        <authorList>
            <consortium name="RefSeq"/>
        </authorList>
    </citation>
    <scope>IDENTIFICATION</scope>
    <source>
        <tissue evidence="6">Skeletal muscle</tissue>
    </source>
</reference>
<dbReference type="SUPFAM" id="SSF53300">
    <property type="entry name" value="vWA-like"/>
    <property type="match status" value="1"/>
</dbReference>
<evidence type="ECO:0000259" key="3">
    <source>
        <dbReference type="PROSITE" id="PS50234"/>
    </source>
</evidence>
<dbReference type="CDD" id="cd00063">
    <property type="entry name" value="FN3"/>
    <property type="match status" value="1"/>
</dbReference>
<dbReference type="Gene3D" id="2.60.40.10">
    <property type="entry name" value="Immunoglobulins"/>
    <property type="match status" value="2"/>
</dbReference>
<dbReference type="OrthoDB" id="39497at2759"/>
<dbReference type="InterPro" id="IPR036465">
    <property type="entry name" value="vWFA_dom_sf"/>
</dbReference>
<feature type="domain" description="DEP" evidence="2">
    <location>
        <begin position="88"/>
        <end position="165"/>
    </location>
</feature>
<feature type="domain" description="VWFA" evidence="3">
    <location>
        <begin position="297"/>
        <end position="387"/>
    </location>
</feature>
<sequence length="490" mass="55385">CKSRTPCIFPNVTLHFCLWEARLPLGGAKGLSGASEGPKNCLPCFPVCDEHSDYKDAKLLYRFRKDDGTFPLNKEVKVFLRGQSLYETLIGMDNSILKAREENLVKFQRSFLGCEMVDWLVEEGEVANRKEATELCQTLLEHGIIQQVSAQCHFYDRDLLYQFRINFRRRRRLTELLSETLHRSLSDSPDSPFCLRKLNPELSPSSFLSGPNRLKLTVLSEDRLQMKWKESEGNTSGYKVRVKPMAGDSEQEVMLKTKMAKATVGGLSPTKEYTLQIYILNGSQEALLVKRKFVRLALTHVLEHNLKEEAGARPEASKLLILLTDGKSQDDASPPAQTLKNMGIKIFAVGVKNADETELRQVASEPLEMTVYNVVDFPLLRSLVSRLTWLLCAWIKEKDQKEIVPLSAPQSLRTSEISHNSIKLMWEPVEGATQYLILSSSTPNGAEDDTKETEYLVSVFPVYENAVGDGLRGISSTRKSWGPQCLYRIK</sequence>
<organism evidence="5 6">
    <name type="scientific">Thamnophis sirtalis</name>
    <dbReference type="NCBI Taxonomy" id="35019"/>
    <lineage>
        <taxon>Eukaryota</taxon>
        <taxon>Metazoa</taxon>
        <taxon>Chordata</taxon>
        <taxon>Craniata</taxon>
        <taxon>Vertebrata</taxon>
        <taxon>Euteleostomi</taxon>
        <taxon>Lepidosauria</taxon>
        <taxon>Squamata</taxon>
        <taxon>Bifurcata</taxon>
        <taxon>Unidentata</taxon>
        <taxon>Episquamata</taxon>
        <taxon>Toxicofera</taxon>
        <taxon>Serpentes</taxon>
        <taxon>Colubroidea</taxon>
        <taxon>Colubridae</taxon>
        <taxon>Natricinae</taxon>
        <taxon>Thamnophis</taxon>
    </lineage>
</organism>
<dbReference type="PROSITE" id="PS50186">
    <property type="entry name" value="DEP"/>
    <property type="match status" value="1"/>
</dbReference>
<dbReference type="InterPro" id="IPR003961">
    <property type="entry name" value="FN3_dom"/>
</dbReference>
<dbReference type="PANTHER" id="PTHR22829">
    <property type="entry name" value="DEP DOMAIN PROTEIN"/>
    <property type="match status" value="1"/>
</dbReference>
<dbReference type="SMART" id="SM00060">
    <property type="entry name" value="FN3"/>
    <property type="match status" value="2"/>
</dbReference>
<dbReference type="InterPro" id="IPR000591">
    <property type="entry name" value="DEP_dom"/>
</dbReference>
<dbReference type="Proteomes" id="UP000504617">
    <property type="component" value="Unplaced"/>
</dbReference>
<evidence type="ECO:0000313" key="5">
    <source>
        <dbReference type="Proteomes" id="UP000504617"/>
    </source>
</evidence>
<dbReference type="Gene3D" id="1.10.10.10">
    <property type="entry name" value="Winged helix-like DNA-binding domain superfamily/Winged helix DNA-binding domain"/>
    <property type="match status" value="1"/>
</dbReference>
<protein>
    <submittedName>
        <fullName evidence="6">Collagen alpha-1(XX) chain-like</fullName>
    </submittedName>
</protein>
<dbReference type="Gene3D" id="3.40.50.410">
    <property type="entry name" value="von Willebrand factor, type A domain"/>
    <property type="match status" value="1"/>
</dbReference>
<dbReference type="PROSITE" id="PS50853">
    <property type="entry name" value="FN3"/>
    <property type="match status" value="1"/>
</dbReference>
<keyword evidence="5" id="KW-1185">Reference proteome</keyword>
<dbReference type="GO" id="GO:0035556">
    <property type="term" value="P:intracellular signal transduction"/>
    <property type="evidence" value="ECO:0007669"/>
    <property type="project" value="InterPro"/>
</dbReference>
<dbReference type="FunFam" id="2.60.40.10:FF:000953">
    <property type="entry name" value="Collagen, type XX, alpha 1"/>
    <property type="match status" value="1"/>
</dbReference>
<dbReference type="SUPFAM" id="SSF46785">
    <property type="entry name" value="Winged helix' DNA-binding domain"/>
    <property type="match status" value="1"/>
</dbReference>
<gene>
    <name evidence="6" type="primary">LOC106546661</name>
</gene>
<dbReference type="InterPro" id="IPR036388">
    <property type="entry name" value="WH-like_DNA-bd_sf"/>
</dbReference>
<dbReference type="InterPro" id="IPR036116">
    <property type="entry name" value="FN3_sf"/>
</dbReference>
<dbReference type="SUPFAM" id="SSF49265">
    <property type="entry name" value="Fibronectin type III"/>
    <property type="match status" value="2"/>
</dbReference>
<name>A0A6I9XYX1_9SAUR</name>
<dbReference type="GO" id="GO:0005096">
    <property type="term" value="F:GTPase activator activity"/>
    <property type="evidence" value="ECO:0007669"/>
    <property type="project" value="TreeGrafter"/>
</dbReference>
<dbReference type="GO" id="GO:0005085">
    <property type="term" value="F:guanyl-nucleotide exchange factor activity"/>
    <property type="evidence" value="ECO:0007669"/>
    <property type="project" value="TreeGrafter"/>
</dbReference>
<dbReference type="GO" id="GO:0005886">
    <property type="term" value="C:plasma membrane"/>
    <property type="evidence" value="ECO:0007669"/>
    <property type="project" value="TreeGrafter"/>
</dbReference>
<dbReference type="RefSeq" id="XP_013919056.1">
    <property type="nucleotide sequence ID" value="XM_014063581.1"/>
</dbReference>
<dbReference type="AlphaFoldDB" id="A0A6I9XYX1"/>
<comment type="subcellular location">
    <subcellularLocation>
        <location evidence="1">Secreted</location>
        <location evidence="1">Extracellular space</location>
    </subcellularLocation>
</comment>
<dbReference type="SMART" id="SM00049">
    <property type="entry name" value="DEP"/>
    <property type="match status" value="1"/>
</dbReference>
<accession>A0A6I9XYX1</accession>
<dbReference type="Pfam" id="PF00041">
    <property type="entry name" value="fn3"/>
    <property type="match status" value="1"/>
</dbReference>
<feature type="domain" description="Fibronectin type-III" evidence="4">
    <location>
        <begin position="210"/>
        <end position="299"/>
    </location>
</feature>
<dbReference type="InterPro" id="IPR013783">
    <property type="entry name" value="Ig-like_fold"/>
</dbReference>
<evidence type="ECO:0000313" key="6">
    <source>
        <dbReference type="RefSeq" id="XP_013919056.1"/>
    </source>
</evidence>
<feature type="non-terminal residue" evidence="6">
    <location>
        <position position="1"/>
    </location>
</feature>
<dbReference type="GO" id="GO:0007186">
    <property type="term" value="P:G protein-coupled receptor signaling pathway"/>
    <property type="evidence" value="ECO:0007669"/>
    <property type="project" value="TreeGrafter"/>
</dbReference>
<proteinExistence type="predicted"/>
<dbReference type="Pfam" id="PF00610">
    <property type="entry name" value="DEP"/>
    <property type="match status" value="1"/>
</dbReference>
<evidence type="ECO:0000256" key="1">
    <source>
        <dbReference type="ARBA" id="ARBA00004239"/>
    </source>
</evidence>
<dbReference type="PANTHER" id="PTHR22829:SF7">
    <property type="entry name" value="DEP DOMAIN-CONTAINING MTOR-INTERACTING PROTEIN"/>
    <property type="match status" value="1"/>
</dbReference>
<dbReference type="KEGG" id="tsr:106546661"/>
<dbReference type="InterPro" id="IPR036390">
    <property type="entry name" value="WH_DNA-bd_sf"/>
</dbReference>
<dbReference type="Pfam" id="PF00092">
    <property type="entry name" value="VWA"/>
    <property type="match status" value="1"/>
</dbReference>
<evidence type="ECO:0000259" key="2">
    <source>
        <dbReference type="PROSITE" id="PS50186"/>
    </source>
</evidence>
<dbReference type="InterPro" id="IPR051832">
    <property type="entry name" value="mTOR-Rac_regulators"/>
</dbReference>
<evidence type="ECO:0000259" key="4">
    <source>
        <dbReference type="PROSITE" id="PS50853"/>
    </source>
</evidence>
<dbReference type="GeneID" id="106546661"/>
<dbReference type="SMART" id="SM00327">
    <property type="entry name" value="VWA"/>
    <property type="match status" value="1"/>
</dbReference>
<dbReference type="PROSITE" id="PS50234">
    <property type="entry name" value="VWFA"/>
    <property type="match status" value="1"/>
</dbReference>